<feature type="region of interest" description="Disordered" evidence="1">
    <location>
        <begin position="418"/>
        <end position="437"/>
    </location>
</feature>
<accession>A0A8K0HM73</accession>
<feature type="compositionally biased region" description="Polar residues" evidence="1">
    <location>
        <begin position="233"/>
        <end position="242"/>
    </location>
</feature>
<dbReference type="PANTHER" id="PTHR37729">
    <property type="entry name" value="NEUROFILAMENT PROTEIN-LIKE PROTEIN"/>
    <property type="match status" value="1"/>
</dbReference>
<feature type="compositionally biased region" description="Polar residues" evidence="1">
    <location>
        <begin position="1"/>
        <end position="13"/>
    </location>
</feature>
<organism evidence="2 3">
    <name type="scientific">Rhamnella rubrinervis</name>
    <dbReference type="NCBI Taxonomy" id="2594499"/>
    <lineage>
        <taxon>Eukaryota</taxon>
        <taxon>Viridiplantae</taxon>
        <taxon>Streptophyta</taxon>
        <taxon>Embryophyta</taxon>
        <taxon>Tracheophyta</taxon>
        <taxon>Spermatophyta</taxon>
        <taxon>Magnoliopsida</taxon>
        <taxon>eudicotyledons</taxon>
        <taxon>Gunneridae</taxon>
        <taxon>Pentapetalae</taxon>
        <taxon>rosids</taxon>
        <taxon>fabids</taxon>
        <taxon>Rosales</taxon>
        <taxon>Rhamnaceae</taxon>
        <taxon>rhamnoid group</taxon>
        <taxon>Rhamneae</taxon>
        <taxon>Rhamnella</taxon>
    </lineage>
</organism>
<name>A0A8K0HM73_9ROSA</name>
<feature type="compositionally biased region" description="Polar residues" evidence="1">
    <location>
        <begin position="693"/>
        <end position="707"/>
    </location>
</feature>
<dbReference type="AlphaFoldDB" id="A0A8K0HM73"/>
<feature type="compositionally biased region" description="Polar residues" evidence="1">
    <location>
        <begin position="553"/>
        <end position="562"/>
    </location>
</feature>
<feature type="region of interest" description="Disordered" evidence="1">
    <location>
        <begin position="1"/>
        <end position="370"/>
    </location>
</feature>
<feature type="compositionally biased region" description="Basic and acidic residues" evidence="1">
    <location>
        <begin position="630"/>
        <end position="663"/>
    </location>
</feature>
<feature type="compositionally biased region" description="Basic and acidic residues" evidence="1">
    <location>
        <begin position="92"/>
        <end position="109"/>
    </location>
</feature>
<feature type="compositionally biased region" description="Basic and acidic residues" evidence="1">
    <location>
        <begin position="563"/>
        <end position="577"/>
    </location>
</feature>
<proteinExistence type="predicted"/>
<feature type="region of interest" description="Disordered" evidence="1">
    <location>
        <begin position="483"/>
        <end position="738"/>
    </location>
</feature>
<keyword evidence="3" id="KW-1185">Reference proteome</keyword>
<feature type="compositionally biased region" description="Basic and acidic residues" evidence="1">
    <location>
        <begin position="587"/>
        <end position="621"/>
    </location>
</feature>
<feature type="compositionally biased region" description="Basic and acidic residues" evidence="1">
    <location>
        <begin position="14"/>
        <end position="32"/>
    </location>
</feature>
<feature type="compositionally biased region" description="Basic and acidic residues" evidence="1">
    <location>
        <begin position="245"/>
        <end position="256"/>
    </location>
</feature>
<feature type="compositionally biased region" description="Polar residues" evidence="1">
    <location>
        <begin position="282"/>
        <end position="293"/>
    </location>
</feature>
<dbReference type="PANTHER" id="PTHR37729:SF1">
    <property type="entry name" value="NEUROFILAMENT PROTEIN-LIKE PROTEIN"/>
    <property type="match status" value="1"/>
</dbReference>
<evidence type="ECO:0000313" key="3">
    <source>
        <dbReference type="Proteomes" id="UP000796880"/>
    </source>
</evidence>
<feature type="compositionally biased region" description="Basic and acidic residues" evidence="1">
    <location>
        <begin position="349"/>
        <end position="360"/>
    </location>
</feature>
<feature type="compositionally biased region" description="Basic and acidic residues" evidence="1">
    <location>
        <begin position="517"/>
        <end position="545"/>
    </location>
</feature>
<feature type="compositionally biased region" description="Basic and acidic residues" evidence="1">
    <location>
        <begin position="422"/>
        <end position="437"/>
    </location>
</feature>
<reference evidence="2" key="1">
    <citation type="submission" date="2020-03" db="EMBL/GenBank/DDBJ databases">
        <title>A high-quality chromosome-level genome assembly of a woody plant with both climbing and erect habits, Rhamnella rubrinervis.</title>
        <authorList>
            <person name="Lu Z."/>
            <person name="Yang Y."/>
            <person name="Zhu X."/>
            <person name="Sun Y."/>
        </authorList>
    </citation>
    <scope>NUCLEOTIDE SEQUENCE</scope>
    <source>
        <strain evidence="2">BYM</strain>
        <tissue evidence="2">Leaf</tissue>
    </source>
</reference>
<feature type="compositionally biased region" description="Basic and acidic residues" evidence="1">
    <location>
        <begin position="41"/>
        <end position="51"/>
    </location>
</feature>
<dbReference type="EMBL" id="VOIH02000002">
    <property type="protein sequence ID" value="KAF3454749.1"/>
    <property type="molecule type" value="Genomic_DNA"/>
</dbReference>
<protein>
    <submittedName>
        <fullName evidence="2">Uncharacterized protein</fullName>
    </submittedName>
</protein>
<evidence type="ECO:0000256" key="1">
    <source>
        <dbReference type="SAM" id="MobiDB-lite"/>
    </source>
</evidence>
<dbReference type="Proteomes" id="UP000796880">
    <property type="component" value="Unassembled WGS sequence"/>
</dbReference>
<dbReference type="OrthoDB" id="1194715at2759"/>
<feature type="compositionally biased region" description="Basic and acidic residues" evidence="1">
    <location>
        <begin position="59"/>
        <end position="70"/>
    </location>
</feature>
<sequence>MATETVVSCPTSTTDHDQQVEKKVEEVEKAIEQHSVSSTEQKVEENPKAEDSSSPEPTTLKHGDVEDKQIEPIVAEAPKTADVPEISAPPADSDRFSSTKENEEEKPKSESFPSPVIPSLTSGNVDDKPIEPPAVEVEKATDTPVLDAPLVESYSLSSTIEDKEENPKAEDSPSPATPPSKLGDTENKQIEPPPVLKVEKVANDPALEVPLVESHSLSSTKEHEEEKAEVEDSTSATPSLNPGGTEDKLVEVEKTADAPAPDATLGSASSAKESRQEENTKVENSLTPKTLTPASGGADERPVEPTVAEVEKIVAATVSDVPLVDETTKEKDHITDSTTTSSSQPVAKDQAEDSPIKEAPKQPSIEILEKRREEAKIVDVNDSSVETIDKLKEPLEPSPVQEPEATVVEVIEGSKPGSIAVEKQEPEVAEVEKKPEEPLELTVQVDKKGNNVEPKESVEDKTIREDKYLADKVEHSTSLEVVETVKDASPSPIEGSEVSTDQKAKSDPVVTETVVGEDEKKEASKVDVVEETSKEVSLETGKAGEEDAAETKNVITEDSTQLLKEEEVKGAIPKEEVADNSFQGTQRDAEPAEENKIAEHSRDETPTSAETNKDMKVEGNRDVVTTAVHEPPEESQKPEAEVKEEEAVKTEAEKLDKVDDIAKSDQNPEPEPVAKDGENTETSQDLSKEVPTKPTQKQSNNIISKVKQSLVKAKKAIIGKSPNSKTPASEAKGDIKVK</sequence>
<feature type="compositionally biased region" description="Basic and acidic residues" evidence="1">
    <location>
        <begin position="326"/>
        <end position="335"/>
    </location>
</feature>
<feature type="compositionally biased region" description="Basic and acidic residues" evidence="1">
    <location>
        <begin position="272"/>
        <end position="281"/>
    </location>
</feature>
<gene>
    <name evidence="2" type="ORF">FNV43_RR05197</name>
</gene>
<feature type="compositionally biased region" description="Basic and acidic residues" evidence="1">
    <location>
        <begin position="125"/>
        <end position="141"/>
    </location>
</feature>
<evidence type="ECO:0000313" key="2">
    <source>
        <dbReference type="EMBL" id="KAF3454749.1"/>
    </source>
</evidence>
<comment type="caution">
    <text evidence="2">The sequence shown here is derived from an EMBL/GenBank/DDBJ whole genome shotgun (WGS) entry which is preliminary data.</text>
</comment>